<dbReference type="EMBL" id="AP018365">
    <property type="protein sequence ID" value="BBA96654.1"/>
    <property type="molecule type" value="Genomic_DNA"/>
</dbReference>
<keyword evidence="9" id="KW-1185">Reference proteome</keyword>
<evidence type="ECO:0000313" key="9">
    <source>
        <dbReference type="Proteomes" id="UP000595703"/>
    </source>
</evidence>
<evidence type="ECO:0000256" key="5">
    <source>
        <dbReference type="SAM" id="MobiDB-lite"/>
    </source>
</evidence>
<feature type="domain" description="RapZ C-terminal" evidence="7">
    <location>
        <begin position="226"/>
        <end position="343"/>
    </location>
</feature>
<dbReference type="NCBIfam" id="NF003828">
    <property type="entry name" value="PRK05416.1"/>
    <property type="match status" value="1"/>
</dbReference>
<dbReference type="Gene3D" id="3.40.50.300">
    <property type="entry name" value="P-loop containing nucleotide triphosphate hydrolases"/>
    <property type="match status" value="1"/>
</dbReference>
<keyword evidence="3 4" id="KW-0342">GTP-binding</keyword>
<gene>
    <name evidence="8" type="ORF">RVR_2049</name>
</gene>
<evidence type="ECO:0000256" key="4">
    <source>
        <dbReference type="HAMAP-Rule" id="MF_00636"/>
    </source>
</evidence>
<evidence type="ECO:0000259" key="7">
    <source>
        <dbReference type="Pfam" id="PF22740"/>
    </source>
</evidence>
<dbReference type="InterPro" id="IPR053931">
    <property type="entry name" value="RapZ_C"/>
</dbReference>
<feature type="domain" description="RapZ-like N-terminal" evidence="6">
    <location>
        <begin position="64"/>
        <end position="219"/>
    </location>
</feature>
<dbReference type="SUPFAM" id="SSF52540">
    <property type="entry name" value="P-loop containing nucleoside triphosphate hydrolases"/>
    <property type="match status" value="1"/>
</dbReference>
<evidence type="ECO:0000256" key="2">
    <source>
        <dbReference type="ARBA" id="ARBA00022840"/>
    </source>
</evidence>
<dbReference type="InterPro" id="IPR005337">
    <property type="entry name" value="RapZ-like"/>
</dbReference>
<proteinExistence type="inferred from homology"/>
<dbReference type="KEGG" id="arev:RVR_2049"/>
<feature type="compositionally biased region" description="Low complexity" evidence="5">
    <location>
        <begin position="13"/>
        <end position="49"/>
    </location>
</feature>
<evidence type="ECO:0000259" key="6">
    <source>
        <dbReference type="Pfam" id="PF03668"/>
    </source>
</evidence>
<dbReference type="AlphaFoldDB" id="A0A7U3VMK0"/>
<dbReference type="GO" id="GO:0005524">
    <property type="term" value="F:ATP binding"/>
    <property type="evidence" value="ECO:0007669"/>
    <property type="project" value="UniProtKB-UniRule"/>
</dbReference>
<reference evidence="8 9" key="4">
    <citation type="journal article" date="2020" name="Sci. Rep.">
        <title>beta-carboline chemical signals induce reveromycin production through a LuxR family regulator in Streptomyces sp. SN-593.</title>
        <authorList>
            <person name="Panthee S."/>
            <person name="Kito N."/>
            <person name="Hayashi T."/>
            <person name="Shimizu T."/>
            <person name="Ishikawa J."/>
            <person name="Hamamoto H."/>
            <person name="Osada H."/>
            <person name="Takahashi S."/>
        </authorList>
    </citation>
    <scope>NUCLEOTIDE SEQUENCE [LARGE SCALE GENOMIC DNA]</scope>
    <source>
        <strain evidence="8 9">SN-593</strain>
    </source>
</reference>
<dbReference type="HAMAP" id="MF_00636">
    <property type="entry name" value="RapZ_like"/>
    <property type="match status" value="1"/>
</dbReference>
<sequence>MSDQEEPRTGTPDTAHTTRAHTAGSSTTGGSDNSSADDNGTTDNGTGTDMTSGATGETGAAIPELVIISGMSGAGRSTAAKCLEDLGWFVVDNLPPALIPTMVDLGARSQGNVARIAVVVDVRGRQFFDNLRESLADLATKGVKRRVIFLEASGDALVRRFESVRRPHPLQGSGRIVDGIAAERDLLRELRGDADLVIDTSSLNVHELRAKLDAQFAGEEEPELRATVMSFGYKYGLPVDADLVVDCRFLPNPHWVPELRPFTGLNDEVATYVFNQPGAKEFLDRYAELLHIIAAGYRREGKRYVTIAVGCTGGKHRSVAMSERLAARLAADGVETVTVHRDMGRE</sequence>
<reference evidence="8 9" key="2">
    <citation type="journal article" date="2011" name="J. Antibiot.">
        <title>Furaquinocins I and J: novel polyketide isoprenoid hybrid compounds from Streptomyces reveromyceticus SN-593.</title>
        <authorList>
            <person name="Panthee S."/>
            <person name="Takahashi S."/>
            <person name="Takagi H."/>
            <person name="Nogawa T."/>
            <person name="Oowada E."/>
            <person name="Uramoto M."/>
            <person name="Osada H."/>
        </authorList>
    </citation>
    <scope>NUCLEOTIDE SEQUENCE [LARGE SCALE GENOMIC DNA]</scope>
    <source>
        <strain evidence="8 9">SN-593</strain>
    </source>
</reference>
<dbReference type="Pfam" id="PF03668">
    <property type="entry name" value="RapZ-like_N"/>
    <property type="match status" value="1"/>
</dbReference>
<accession>A0A7U3VMK0</accession>
<dbReference type="GO" id="GO:0005525">
    <property type="term" value="F:GTP binding"/>
    <property type="evidence" value="ECO:0007669"/>
    <property type="project" value="UniProtKB-UniRule"/>
</dbReference>
<feature type="region of interest" description="Disordered" evidence="5">
    <location>
        <begin position="1"/>
        <end position="56"/>
    </location>
</feature>
<organism evidence="8 9">
    <name type="scientific">Actinacidiphila reveromycinica</name>
    <dbReference type="NCBI Taxonomy" id="659352"/>
    <lineage>
        <taxon>Bacteria</taxon>
        <taxon>Bacillati</taxon>
        <taxon>Actinomycetota</taxon>
        <taxon>Actinomycetes</taxon>
        <taxon>Kitasatosporales</taxon>
        <taxon>Streptomycetaceae</taxon>
        <taxon>Actinacidiphila</taxon>
    </lineage>
</organism>
<name>A0A7U3VMK0_9ACTN</name>
<dbReference type="InterPro" id="IPR027417">
    <property type="entry name" value="P-loop_NTPase"/>
</dbReference>
<dbReference type="Proteomes" id="UP000595703">
    <property type="component" value="Chromosome"/>
</dbReference>
<dbReference type="PANTHER" id="PTHR30448">
    <property type="entry name" value="RNASE ADAPTER PROTEIN RAPZ"/>
    <property type="match status" value="1"/>
</dbReference>
<evidence type="ECO:0008006" key="10">
    <source>
        <dbReference type="Google" id="ProtNLM"/>
    </source>
</evidence>
<evidence type="ECO:0000256" key="1">
    <source>
        <dbReference type="ARBA" id="ARBA00022741"/>
    </source>
</evidence>
<reference evidence="8 9" key="3">
    <citation type="journal article" date="2011" name="Nat. Chem. Biol.">
        <title>Reveromycin A biosynthesis uses RevG and RevJ for stereospecific spiroacetal formation.</title>
        <authorList>
            <person name="Takahashi S."/>
            <person name="Toyoda A."/>
            <person name="Sekiyama Y."/>
            <person name="Takagi H."/>
            <person name="Nogawa T."/>
            <person name="Uramoto M."/>
            <person name="Suzuki R."/>
            <person name="Koshino H."/>
            <person name="Kumano T."/>
            <person name="Panthee S."/>
            <person name="Dairi T."/>
            <person name="Ishikawa J."/>
            <person name="Ikeda H."/>
            <person name="Sakaki Y."/>
            <person name="Osada H."/>
        </authorList>
    </citation>
    <scope>NUCLEOTIDE SEQUENCE [LARGE SCALE GENOMIC DNA]</scope>
    <source>
        <strain evidence="8 9">SN-593</strain>
    </source>
</reference>
<keyword evidence="1 4" id="KW-0547">Nucleotide-binding</keyword>
<reference evidence="8 9" key="1">
    <citation type="journal article" date="2010" name="J. Bacteriol.">
        <title>Biochemical characterization of a novel indole prenyltransferase from Streptomyces sp. SN-593.</title>
        <authorList>
            <person name="Takahashi S."/>
            <person name="Takagi H."/>
            <person name="Toyoda A."/>
            <person name="Uramoto M."/>
            <person name="Nogawa T."/>
            <person name="Ueki M."/>
            <person name="Sakaki Y."/>
            <person name="Osada H."/>
        </authorList>
    </citation>
    <scope>NUCLEOTIDE SEQUENCE [LARGE SCALE GENOMIC DNA]</scope>
    <source>
        <strain evidence="8 9">SN-593</strain>
    </source>
</reference>
<evidence type="ECO:0000256" key="3">
    <source>
        <dbReference type="ARBA" id="ARBA00023134"/>
    </source>
</evidence>
<protein>
    <recommendedName>
        <fullName evidence="10">Nucleotide-binding protein</fullName>
    </recommendedName>
</protein>
<evidence type="ECO:0000313" key="8">
    <source>
        <dbReference type="EMBL" id="BBA96654.1"/>
    </source>
</evidence>
<dbReference type="PANTHER" id="PTHR30448:SF0">
    <property type="entry name" value="RNASE ADAPTER PROTEIN RAPZ"/>
    <property type="match status" value="1"/>
</dbReference>
<feature type="binding site" evidence="4">
    <location>
        <begin position="70"/>
        <end position="77"/>
    </location>
    <ligand>
        <name>ATP</name>
        <dbReference type="ChEBI" id="CHEBI:30616"/>
    </ligand>
</feature>
<feature type="binding site" evidence="4">
    <location>
        <begin position="121"/>
        <end position="124"/>
    </location>
    <ligand>
        <name>GTP</name>
        <dbReference type="ChEBI" id="CHEBI:37565"/>
    </ligand>
</feature>
<dbReference type="Pfam" id="PF22740">
    <property type="entry name" value="PapZ_C"/>
    <property type="match status" value="1"/>
</dbReference>
<dbReference type="InterPro" id="IPR053930">
    <property type="entry name" value="RapZ-like_N"/>
</dbReference>
<keyword evidence="2 4" id="KW-0067">ATP-binding</keyword>